<gene>
    <name evidence="3" type="ORF">AGRA3207_000404</name>
</gene>
<keyword evidence="1" id="KW-1133">Transmembrane helix</keyword>
<reference evidence="3" key="1">
    <citation type="submission" date="2020-07" db="EMBL/GenBank/DDBJ databases">
        <authorList>
            <person name="Tarantini F.S."/>
            <person name="Hong K.W."/>
            <person name="Chan K.G."/>
        </authorList>
    </citation>
    <scope>NUCLEOTIDE SEQUENCE</scope>
    <source>
        <strain evidence="3">32-07</strain>
    </source>
</reference>
<keyword evidence="4" id="KW-1185">Reference proteome</keyword>
<evidence type="ECO:0000313" key="4">
    <source>
        <dbReference type="Proteomes" id="UP001049518"/>
    </source>
</evidence>
<keyword evidence="1" id="KW-0812">Transmembrane</keyword>
<name>A0ABX8R5B2_9ACTN</name>
<dbReference type="PANTHER" id="PTHR40763">
    <property type="entry name" value="MEMBRANE PROTEIN-RELATED"/>
    <property type="match status" value="1"/>
</dbReference>
<organism evidence="3 4">
    <name type="scientific">Actinomadura graeca</name>
    <dbReference type="NCBI Taxonomy" id="2750812"/>
    <lineage>
        <taxon>Bacteria</taxon>
        <taxon>Bacillati</taxon>
        <taxon>Actinomycetota</taxon>
        <taxon>Actinomycetes</taxon>
        <taxon>Streptosporangiales</taxon>
        <taxon>Thermomonosporaceae</taxon>
        <taxon>Actinomadura</taxon>
    </lineage>
</organism>
<dbReference type="Pfam" id="PF08044">
    <property type="entry name" value="DUF1707"/>
    <property type="match status" value="1"/>
</dbReference>
<dbReference type="Proteomes" id="UP001049518">
    <property type="component" value="Chromosome"/>
</dbReference>
<sequence length="147" mass="15520">MPAAVPAAPVTAGAVRASDGDRDGAVQALGEALAEGALDTAEYGRRLGRALAAVTRADLDALTADLPASRAAHDRAAAARRAARAEADEREWWNEWAHWAGAAAIMTVIWGVTSLSEGEWRFFWPVFPLGVWAAILLACALWPSDGD</sequence>
<evidence type="ECO:0000259" key="2">
    <source>
        <dbReference type="Pfam" id="PF08044"/>
    </source>
</evidence>
<proteinExistence type="predicted"/>
<protein>
    <submittedName>
        <fullName evidence="3">DUF1707 domain-containing protein</fullName>
    </submittedName>
</protein>
<accession>A0ABX8R5B2</accession>
<feature type="transmembrane region" description="Helical" evidence="1">
    <location>
        <begin position="122"/>
        <end position="143"/>
    </location>
</feature>
<evidence type="ECO:0000313" key="3">
    <source>
        <dbReference type="EMBL" id="QXJ26266.1"/>
    </source>
</evidence>
<evidence type="ECO:0000256" key="1">
    <source>
        <dbReference type="SAM" id="Phobius"/>
    </source>
</evidence>
<dbReference type="EMBL" id="CP059572">
    <property type="protein sequence ID" value="QXJ26266.1"/>
    <property type="molecule type" value="Genomic_DNA"/>
</dbReference>
<feature type="transmembrane region" description="Helical" evidence="1">
    <location>
        <begin position="96"/>
        <end position="115"/>
    </location>
</feature>
<dbReference type="InterPro" id="IPR012551">
    <property type="entry name" value="DUF1707_SHOCT-like"/>
</dbReference>
<keyword evidence="1" id="KW-0472">Membrane</keyword>
<dbReference type="PANTHER" id="PTHR40763:SF4">
    <property type="entry name" value="DUF1707 DOMAIN-CONTAINING PROTEIN"/>
    <property type="match status" value="1"/>
</dbReference>
<feature type="domain" description="DUF1707" evidence="2">
    <location>
        <begin position="15"/>
        <end position="67"/>
    </location>
</feature>